<proteinExistence type="predicted"/>
<comment type="caution">
    <text evidence="2">The sequence shown here is derived from an EMBL/GenBank/DDBJ whole genome shotgun (WGS) entry which is preliminary data.</text>
</comment>
<feature type="domain" description="YMGG-like Gly-zipper" evidence="1">
    <location>
        <begin position="89"/>
        <end position="130"/>
    </location>
</feature>
<gene>
    <name evidence="2" type="ORF">HF203_00440</name>
</gene>
<evidence type="ECO:0000313" key="2">
    <source>
        <dbReference type="EMBL" id="NKN31694.1"/>
    </source>
</evidence>
<dbReference type="Proteomes" id="UP000740754">
    <property type="component" value="Unassembled WGS sequence"/>
</dbReference>
<dbReference type="Pfam" id="PF13441">
    <property type="entry name" value="Gly-zipper_YMGG"/>
    <property type="match status" value="1"/>
</dbReference>
<evidence type="ECO:0000313" key="3">
    <source>
        <dbReference type="Proteomes" id="UP000740754"/>
    </source>
</evidence>
<accession>A0ABX1I401</accession>
<organism evidence="2 3">
    <name type="scientific">Marichromatium bheemlicum</name>
    <dbReference type="NCBI Taxonomy" id="365339"/>
    <lineage>
        <taxon>Bacteria</taxon>
        <taxon>Pseudomonadati</taxon>
        <taxon>Pseudomonadota</taxon>
        <taxon>Gammaproteobacteria</taxon>
        <taxon>Chromatiales</taxon>
        <taxon>Chromatiaceae</taxon>
        <taxon>Marichromatium</taxon>
    </lineage>
</organism>
<dbReference type="RefSeq" id="WP_168665485.1">
    <property type="nucleotide sequence ID" value="NZ_JAAXKX010000001.1"/>
</dbReference>
<dbReference type="InterPro" id="IPR027367">
    <property type="entry name" value="Gly-zipper_YMGG"/>
</dbReference>
<protein>
    <submittedName>
        <fullName evidence="2">Glycine zipper 2TM domain-containing protein</fullName>
    </submittedName>
</protein>
<name>A0ABX1I401_9GAMM</name>
<sequence>MDVTPEPTPNALFARRWRALLIFVVALLTASLGLSGCATTGGNPLAAGMQVFEDARGRYIDVSTPDPCATLREPFVEVREVQRREIAKWAAIGASAGAAGGAAIDRNNRLRGLLIGALTGALAGATIGYYTDLQERAEGTSALRRAVFTDARGDRQRSDRLVGAVAKLNQCRMRSLKSIATAVRKGQISKDEARARLAAVKRATREDNQLIDSVSAGLTKRTNIYVNALQRSGAEDADAYIARAEAYRPVVRKPQFAVSRPTAQVSSISLTRRDRRGENSVEGVAKNAAELEALQLAHREAVDDGIEDINALLL</sequence>
<dbReference type="EMBL" id="JAAXKX010000001">
    <property type="protein sequence ID" value="NKN31694.1"/>
    <property type="molecule type" value="Genomic_DNA"/>
</dbReference>
<evidence type="ECO:0000259" key="1">
    <source>
        <dbReference type="Pfam" id="PF13441"/>
    </source>
</evidence>
<keyword evidence="3" id="KW-1185">Reference proteome</keyword>
<reference evidence="2 3" key="1">
    <citation type="submission" date="2020-04" db="EMBL/GenBank/DDBJ databases">
        <title>Draft Whole-Genome sequence of Marichromatium bheemlicum DSM 18632, type strain.</title>
        <authorList>
            <person name="Kyndt J.A."/>
            <person name="Meyer T.E."/>
        </authorList>
    </citation>
    <scope>NUCLEOTIDE SEQUENCE [LARGE SCALE GENOMIC DNA]</scope>
    <source>
        <strain evidence="2 3">DSM 18632</strain>
    </source>
</reference>